<evidence type="ECO:0000256" key="1">
    <source>
        <dbReference type="ARBA" id="ARBA00006096"/>
    </source>
</evidence>
<protein>
    <submittedName>
        <fullName evidence="3">D-alanyl-D-alanine carboxypeptidase (Penicillin-binding protein 4)</fullName>
    </submittedName>
</protein>
<dbReference type="InterPro" id="IPR000667">
    <property type="entry name" value="Peptidase_S13"/>
</dbReference>
<dbReference type="PANTHER" id="PTHR30023:SF0">
    <property type="entry name" value="PENICILLIN-SENSITIVE CARBOXYPEPTIDASE A"/>
    <property type="match status" value="1"/>
</dbReference>
<evidence type="ECO:0000313" key="4">
    <source>
        <dbReference type="Proteomes" id="UP000007161"/>
    </source>
</evidence>
<dbReference type="Gene3D" id="3.50.80.20">
    <property type="entry name" value="D-Ala-D-Ala carboxypeptidase C, peptidase S13"/>
    <property type="match status" value="1"/>
</dbReference>
<dbReference type="OrthoDB" id="9802627at2"/>
<keyword evidence="3" id="KW-0645">Protease</keyword>
<dbReference type="SUPFAM" id="SSF56601">
    <property type="entry name" value="beta-lactamase/transpeptidase-like"/>
    <property type="match status" value="1"/>
</dbReference>
<dbReference type="AlphaFoldDB" id="H2J6Q9"/>
<dbReference type="EMBL" id="CP003257">
    <property type="protein sequence ID" value="AEX86340.1"/>
    <property type="molecule type" value="Genomic_DNA"/>
</dbReference>
<dbReference type="Gene3D" id="3.40.710.10">
    <property type="entry name" value="DD-peptidase/beta-lactamase superfamily"/>
    <property type="match status" value="1"/>
</dbReference>
<dbReference type="PRINTS" id="PR00922">
    <property type="entry name" value="DADACBPTASE3"/>
</dbReference>
<dbReference type="STRING" id="443254.Marpi_1962"/>
<sequence>MTYIEKKIKEFKGFCGILVKDLKKNEIIYSYNENKFFTPASVTKLFTTFAVFEIFKKEYIFSTKFYFTNGDLIVKGCGDPTIDLKTFDMILNKIKERSGKVFFDTLVIDDSLFNNNEFFGYGWMYNDEENPYIKPFNIKDFVPENNYYAELLELLKPLFIKHRFPIECINSGNVEEKETPFYIHKSAEIDKITEIMMKNSDNYIAEMFFRMLSVKKYGKGEIEKSIEVLKEELYKNLGLEYEEDYVITDGAGLSRYNLISPLTAVKVFEYMLEKYGDRFLNILAYTKSYGTLENRFNFDVWGKTGTLTGVSGLTGLLITKKGRKFIFSLFENNYVYEKTYGKIFENDIINYLYNTF</sequence>
<comment type="similarity">
    <text evidence="1">Belongs to the peptidase S13 family.</text>
</comment>
<evidence type="ECO:0000256" key="2">
    <source>
        <dbReference type="ARBA" id="ARBA00022801"/>
    </source>
</evidence>
<name>H2J6Q9_MARPK</name>
<dbReference type="GO" id="GO:0004185">
    <property type="term" value="F:serine-type carboxypeptidase activity"/>
    <property type="evidence" value="ECO:0007669"/>
    <property type="project" value="InterPro"/>
</dbReference>
<gene>
    <name evidence="3" type="ordered locus">Marpi_1962</name>
</gene>
<organism evidence="3 4">
    <name type="scientific">Marinitoga piezophila (strain DSM 14283 / JCM 11233 / KA3)</name>
    <dbReference type="NCBI Taxonomy" id="443254"/>
    <lineage>
        <taxon>Bacteria</taxon>
        <taxon>Thermotogati</taxon>
        <taxon>Thermotogota</taxon>
        <taxon>Thermotogae</taxon>
        <taxon>Petrotogales</taxon>
        <taxon>Petrotogaceae</taxon>
        <taxon>Marinitoga</taxon>
    </lineage>
</organism>
<reference evidence="4" key="2">
    <citation type="submission" date="2012-01" db="EMBL/GenBank/DDBJ databases">
        <title>Complete sequence of chromosome of Marinitoga piezophila KA3.</title>
        <authorList>
            <person name="Lucas S."/>
            <person name="Han J."/>
            <person name="Lapidus A."/>
            <person name="Cheng J.-F."/>
            <person name="Goodwin L."/>
            <person name="Pitluck S."/>
            <person name="Peters L."/>
            <person name="Mikhailova N."/>
            <person name="Teshima H."/>
            <person name="Detter J.C."/>
            <person name="Han C."/>
            <person name="Tapia R."/>
            <person name="Land M."/>
            <person name="Hauser L."/>
            <person name="Kyrpides N."/>
            <person name="Ivanova N."/>
            <person name="Pagani I."/>
            <person name="Jebbar M."/>
            <person name="Vannier P."/>
            <person name="Oger P."/>
            <person name="Cario A."/>
            <person name="Bartlett D."/>
            <person name="Noll K.M."/>
            <person name="Woyke T."/>
        </authorList>
    </citation>
    <scope>NUCLEOTIDE SEQUENCE [LARGE SCALE GENOMIC DNA]</scope>
    <source>
        <strain evidence="4">DSM 14283 / JCM 11233 / KA3</strain>
    </source>
</reference>
<dbReference type="InterPro" id="IPR012338">
    <property type="entry name" value="Beta-lactam/transpept-like"/>
</dbReference>
<proteinExistence type="inferred from homology"/>
<dbReference type="eggNOG" id="COG2027">
    <property type="taxonomic scope" value="Bacteria"/>
</dbReference>
<evidence type="ECO:0000313" key="3">
    <source>
        <dbReference type="EMBL" id="AEX86340.1"/>
    </source>
</evidence>
<dbReference type="KEGG" id="mpz:Marpi_1962"/>
<keyword evidence="2" id="KW-0378">Hydrolase</keyword>
<dbReference type="Proteomes" id="UP000007161">
    <property type="component" value="Chromosome"/>
</dbReference>
<dbReference type="Pfam" id="PF02113">
    <property type="entry name" value="Peptidase_S13"/>
    <property type="match status" value="2"/>
</dbReference>
<dbReference type="GO" id="GO:0006508">
    <property type="term" value="P:proteolysis"/>
    <property type="evidence" value="ECO:0007669"/>
    <property type="project" value="InterPro"/>
</dbReference>
<keyword evidence="3" id="KW-0121">Carboxypeptidase</keyword>
<dbReference type="PANTHER" id="PTHR30023">
    <property type="entry name" value="D-ALANYL-D-ALANINE CARBOXYPEPTIDASE"/>
    <property type="match status" value="1"/>
</dbReference>
<accession>H2J6Q9</accession>
<dbReference type="HOGENOM" id="CLU_017692_1_3_0"/>
<dbReference type="RefSeq" id="WP_014297410.1">
    <property type="nucleotide sequence ID" value="NC_016751.1"/>
</dbReference>
<reference evidence="3 4" key="1">
    <citation type="journal article" date="2012" name="J. Bacteriol.">
        <title>Complete Genome Sequence of the Thermophilic, Piezophilic, Heterotrophic Bacterium Marinitoga piezophila KA3.</title>
        <authorList>
            <person name="Lucas S."/>
            <person name="Han J."/>
            <person name="Lapidus A."/>
            <person name="Cheng J.F."/>
            <person name="Goodwin L.A."/>
            <person name="Pitluck S."/>
            <person name="Peters L."/>
            <person name="Mikhailova N."/>
            <person name="Teshima H."/>
            <person name="Detter J.C."/>
            <person name="Han C."/>
            <person name="Tapia R."/>
            <person name="Land M."/>
            <person name="Hauser L."/>
            <person name="Kyrpides N.C."/>
            <person name="Ivanova N."/>
            <person name="Pagani I."/>
            <person name="Vannier P."/>
            <person name="Oger P."/>
            <person name="Bartlett D.H."/>
            <person name="Noll K.M."/>
            <person name="Woyke T."/>
            <person name="Jebbar M."/>
        </authorList>
    </citation>
    <scope>NUCLEOTIDE SEQUENCE [LARGE SCALE GENOMIC DNA]</scope>
    <source>
        <strain evidence="4">DSM 14283 / JCM 11233 / KA3</strain>
    </source>
</reference>
<dbReference type="GO" id="GO:0000270">
    <property type="term" value="P:peptidoglycan metabolic process"/>
    <property type="evidence" value="ECO:0007669"/>
    <property type="project" value="TreeGrafter"/>
</dbReference>
<keyword evidence="4" id="KW-1185">Reference proteome</keyword>